<evidence type="ECO:0000313" key="2">
    <source>
        <dbReference type="Proteomes" id="UP000011625"/>
    </source>
</evidence>
<accession>M0MSQ4</accession>
<proteinExistence type="predicted"/>
<protein>
    <submittedName>
        <fullName evidence="1">Uncharacterized protein</fullName>
    </submittedName>
</protein>
<evidence type="ECO:0000313" key="1">
    <source>
        <dbReference type="EMBL" id="EMA47779.1"/>
    </source>
</evidence>
<dbReference type="AlphaFoldDB" id="M0MSQ4"/>
<reference evidence="1 2" key="1">
    <citation type="journal article" date="2014" name="PLoS Genet.">
        <title>Phylogenetically driven sequencing of extremely halophilic archaea reveals strategies for static and dynamic osmo-response.</title>
        <authorList>
            <person name="Becker E.A."/>
            <person name="Seitzer P.M."/>
            <person name="Tritt A."/>
            <person name="Larsen D."/>
            <person name="Krusor M."/>
            <person name="Yao A.I."/>
            <person name="Wu D."/>
            <person name="Madern D."/>
            <person name="Eisen J.A."/>
            <person name="Darling A.E."/>
            <person name="Facciotti M.T."/>
        </authorList>
    </citation>
    <scope>NUCLEOTIDE SEQUENCE [LARGE SCALE GENOMIC DNA]</scope>
    <source>
        <strain evidence="1 2">DSM 8989</strain>
    </source>
</reference>
<organism evidence="1 2">
    <name type="scientific">Halococcus salifodinae DSM 8989</name>
    <dbReference type="NCBI Taxonomy" id="1227456"/>
    <lineage>
        <taxon>Archaea</taxon>
        <taxon>Methanobacteriati</taxon>
        <taxon>Methanobacteriota</taxon>
        <taxon>Stenosarchaea group</taxon>
        <taxon>Halobacteria</taxon>
        <taxon>Halobacteriales</taxon>
        <taxon>Halococcaceae</taxon>
        <taxon>Halococcus</taxon>
    </lineage>
</organism>
<comment type="caution">
    <text evidence="1">The sequence shown here is derived from an EMBL/GenBank/DDBJ whole genome shotgun (WGS) entry which is preliminary data.</text>
</comment>
<dbReference type="PATRIC" id="fig|1227456.3.peg.4175"/>
<gene>
    <name evidence="1" type="ORF">C450_20711</name>
</gene>
<dbReference type="RefSeq" id="WP_005047047.1">
    <property type="nucleotide sequence ID" value="NZ_AOME01000108.1"/>
</dbReference>
<keyword evidence="2" id="KW-1185">Reference proteome</keyword>
<name>M0MSQ4_9EURY</name>
<sequence length="141" mass="15593">MTQNTLKITFGEADDHRAAARERLRRAEAGETGAAIEQDERFILNFESFGEVERLMRRSNLELVEAIATEQPSSIRATAAAVDRDYSDVHRNLNELESLGVVEFVSEGASKKPILREGATEVDLSFRWGDTGDGDPKPAEA</sequence>
<dbReference type="STRING" id="1227456.C450_20711"/>
<dbReference type="OrthoDB" id="325082at2157"/>
<dbReference type="EMBL" id="AOME01000108">
    <property type="protein sequence ID" value="EMA47779.1"/>
    <property type="molecule type" value="Genomic_DNA"/>
</dbReference>
<dbReference type="Pfam" id="PF25212">
    <property type="entry name" value="HVO_A0114"/>
    <property type="match status" value="1"/>
</dbReference>
<dbReference type="Proteomes" id="UP000011625">
    <property type="component" value="Unassembled WGS sequence"/>
</dbReference>